<protein>
    <submittedName>
        <fullName evidence="1">Uncharacterized protein</fullName>
    </submittedName>
</protein>
<sequence length="28" mass="3510">MEEETVRKDGRKKRHNGIFLNVSIFRWY</sequence>
<name>A0A0A8ZC08_ARUDO</name>
<proteinExistence type="predicted"/>
<organism evidence="1">
    <name type="scientific">Arundo donax</name>
    <name type="common">Giant reed</name>
    <name type="synonym">Donax arundinaceus</name>
    <dbReference type="NCBI Taxonomy" id="35708"/>
    <lineage>
        <taxon>Eukaryota</taxon>
        <taxon>Viridiplantae</taxon>
        <taxon>Streptophyta</taxon>
        <taxon>Embryophyta</taxon>
        <taxon>Tracheophyta</taxon>
        <taxon>Spermatophyta</taxon>
        <taxon>Magnoliopsida</taxon>
        <taxon>Liliopsida</taxon>
        <taxon>Poales</taxon>
        <taxon>Poaceae</taxon>
        <taxon>PACMAD clade</taxon>
        <taxon>Arundinoideae</taxon>
        <taxon>Arundineae</taxon>
        <taxon>Arundo</taxon>
    </lineage>
</organism>
<dbReference type="EMBL" id="GBRH01265498">
    <property type="protein sequence ID" value="JAD32397.1"/>
    <property type="molecule type" value="Transcribed_RNA"/>
</dbReference>
<reference evidence="1" key="1">
    <citation type="submission" date="2014-09" db="EMBL/GenBank/DDBJ databases">
        <authorList>
            <person name="Magalhaes I.L.F."/>
            <person name="Oliveira U."/>
            <person name="Santos F.R."/>
            <person name="Vidigal T.H.D.A."/>
            <person name="Brescovit A.D."/>
            <person name="Santos A.J."/>
        </authorList>
    </citation>
    <scope>NUCLEOTIDE SEQUENCE</scope>
    <source>
        <tissue evidence="1">Shoot tissue taken approximately 20 cm above the soil surface</tissue>
    </source>
</reference>
<evidence type="ECO:0000313" key="1">
    <source>
        <dbReference type="EMBL" id="JAD32397.1"/>
    </source>
</evidence>
<reference evidence="1" key="2">
    <citation type="journal article" date="2015" name="Data Brief">
        <title>Shoot transcriptome of the giant reed, Arundo donax.</title>
        <authorList>
            <person name="Barrero R.A."/>
            <person name="Guerrero F.D."/>
            <person name="Moolhuijzen P."/>
            <person name="Goolsby J.A."/>
            <person name="Tidwell J."/>
            <person name="Bellgard S.E."/>
            <person name="Bellgard M.I."/>
        </authorList>
    </citation>
    <scope>NUCLEOTIDE SEQUENCE</scope>
    <source>
        <tissue evidence="1">Shoot tissue taken approximately 20 cm above the soil surface</tissue>
    </source>
</reference>
<accession>A0A0A8ZC08</accession>
<dbReference type="AlphaFoldDB" id="A0A0A8ZC08"/>